<dbReference type="PANTHER" id="PTHR11662">
    <property type="entry name" value="SOLUTE CARRIER FAMILY 17"/>
    <property type="match status" value="1"/>
</dbReference>
<feature type="transmembrane region" description="Helical" evidence="8">
    <location>
        <begin position="297"/>
        <end position="317"/>
    </location>
</feature>
<feature type="region of interest" description="Disordered" evidence="7">
    <location>
        <begin position="1"/>
        <end position="104"/>
    </location>
</feature>
<proteinExistence type="predicted"/>
<dbReference type="Gene3D" id="1.20.1250.20">
    <property type="entry name" value="MFS general substrate transporter like domains"/>
    <property type="match status" value="2"/>
</dbReference>
<dbReference type="GO" id="GO:0098700">
    <property type="term" value="P:neurotransmitter loading into synaptic vesicle"/>
    <property type="evidence" value="ECO:0007669"/>
    <property type="project" value="TreeGrafter"/>
</dbReference>
<dbReference type="GO" id="GO:0060076">
    <property type="term" value="C:excitatory synapse"/>
    <property type="evidence" value="ECO:0007669"/>
    <property type="project" value="TreeGrafter"/>
</dbReference>
<keyword evidence="6 8" id="KW-0472">Membrane</keyword>
<feature type="transmembrane region" description="Helical" evidence="8">
    <location>
        <begin position="615"/>
        <end position="638"/>
    </location>
</feature>
<evidence type="ECO:0000259" key="9">
    <source>
        <dbReference type="PROSITE" id="PS50850"/>
    </source>
</evidence>
<dbReference type="FunFam" id="1.20.1250.20:FF:000423">
    <property type="entry name" value="Putative inorganic phosphate cotransporter-like Protein"/>
    <property type="match status" value="1"/>
</dbReference>
<feature type="compositionally biased region" description="Pro residues" evidence="7">
    <location>
        <begin position="751"/>
        <end position="760"/>
    </location>
</feature>
<evidence type="ECO:0000256" key="1">
    <source>
        <dbReference type="ARBA" id="ARBA00004141"/>
    </source>
</evidence>
<dbReference type="Pfam" id="PF07690">
    <property type="entry name" value="MFS_1"/>
    <property type="match status" value="1"/>
</dbReference>
<evidence type="ECO:0000256" key="8">
    <source>
        <dbReference type="SAM" id="Phobius"/>
    </source>
</evidence>
<feature type="compositionally biased region" description="Basic and acidic residues" evidence="7">
    <location>
        <begin position="715"/>
        <end position="727"/>
    </location>
</feature>
<evidence type="ECO:0000256" key="7">
    <source>
        <dbReference type="SAM" id="MobiDB-lite"/>
    </source>
</evidence>
<evidence type="ECO:0000256" key="2">
    <source>
        <dbReference type="ARBA" id="ARBA00022448"/>
    </source>
</evidence>
<gene>
    <name evidence="10" type="ORF">C0Q70_05053</name>
</gene>
<dbReference type="InterPro" id="IPR036259">
    <property type="entry name" value="MFS_trans_sf"/>
</dbReference>
<reference evidence="10 11" key="1">
    <citation type="submission" date="2018-04" db="EMBL/GenBank/DDBJ databases">
        <title>The genome of golden apple snail Pomacea canaliculata provides insight into stress tolerance and invasive adaptation.</title>
        <authorList>
            <person name="Liu C."/>
            <person name="Liu B."/>
            <person name="Ren Y."/>
            <person name="Zhang Y."/>
            <person name="Wang H."/>
            <person name="Li S."/>
            <person name="Jiang F."/>
            <person name="Yin L."/>
            <person name="Zhang G."/>
            <person name="Qian W."/>
            <person name="Fan W."/>
        </authorList>
    </citation>
    <scope>NUCLEOTIDE SEQUENCE [LARGE SCALE GENOMIC DNA]</scope>
    <source>
        <strain evidence="10">SZHN2017</strain>
        <tissue evidence="10">Muscle</tissue>
    </source>
</reference>
<keyword evidence="3 8" id="KW-0812">Transmembrane</keyword>
<dbReference type="PANTHER" id="PTHR11662:SF456">
    <property type="entry name" value="VESICULAR GLUTAMATE TRANSPORTER, ISOFORM A"/>
    <property type="match status" value="1"/>
</dbReference>
<keyword evidence="11" id="KW-1185">Reference proteome</keyword>
<name>A0A2T7PK71_POMCA</name>
<dbReference type="GO" id="GO:0035249">
    <property type="term" value="P:synaptic transmission, glutamatergic"/>
    <property type="evidence" value="ECO:0007669"/>
    <property type="project" value="TreeGrafter"/>
</dbReference>
<feature type="transmembrane region" description="Helical" evidence="8">
    <location>
        <begin position="390"/>
        <end position="408"/>
    </location>
</feature>
<dbReference type="PROSITE" id="PS50850">
    <property type="entry name" value="MFS"/>
    <property type="match status" value="1"/>
</dbReference>
<dbReference type="GO" id="GO:0005313">
    <property type="term" value="F:L-glutamate transmembrane transporter activity"/>
    <property type="evidence" value="ECO:0007669"/>
    <property type="project" value="TreeGrafter"/>
</dbReference>
<evidence type="ECO:0000256" key="6">
    <source>
        <dbReference type="ARBA" id="ARBA00023136"/>
    </source>
</evidence>
<dbReference type="GO" id="GO:0050803">
    <property type="term" value="P:regulation of synapse structure or activity"/>
    <property type="evidence" value="ECO:0007669"/>
    <property type="project" value="TreeGrafter"/>
</dbReference>
<feature type="transmembrane region" description="Helical" evidence="8">
    <location>
        <begin position="558"/>
        <end position="576"/>
    </location>
</feature>
<feature type="region of interest" description="Disordered" evidence="7">
    <location>
        <begin position="207"/>
        <end position="227"/>
    </location>
</feature>
<keyword evidence="4" id="KW-0769">Symport</keyword>
<dbReference type="InterPro" id="IPR011701">
    <property type="entry name" value="MFS"/>
</dbReference>
<keyword evidence="2" id="KW-0813">Transport</keyword>
<dbReference type="AlphaFoldDB" id="A0A2T7PK71"/>
<dbReference type="SUPFAM" id="SSF103473">
    <property type="entry name" value="MFS general substrate transporter"/>
    <property type="match status" value="1"/>
</dbReference>
<evidence type="ECO:0000313" key="11">
    <source>
        <dbReference type="Proteomes" id="UP000245119"/>
    </source>
</evidence>
<evidence type="ECO:0000313" key="10">
    <source>
        <dbReference type="EMBL" id="PVD33792.1"/>
    </source>
</evidence>
<dbReference type="Proteomes" id="UP000245119">
    <property type="component" value="Linkage Group LG3"/>
</dbReference>
<dbReference type="STRING" id="400727.A0A2T7PK71"/>
<evidence type="ECO:0000256" key="4">
    <source>
        <dbReference type="ARBA" id="ARBA00022847"/>
    </source>
</evidence>
<dbReference type="InterPro" id="IPR020846">
    <property type="entry name" value="MFS_dom"/>
</dbReference>
<evidence type="ECO:0000256" key="3">
    <source>
        <dbReference type="ARBA" id="ARBA00022692"/>
    </source>
</evidence>
<accession>A0A2T7PK71</accession>
<dbReference type="GO" id="GO:0005326">
    <property type="term" value="F:neurotransmitter transmembrane transporter activity"/>
    <property type="evidence" value="ECO:0007669"/>
    <property type="project" value="TreeGrafter"/>
</dbReference>
<keyword evidence="5 8" id="KW-1133">Transmembrane helix</keyword>
<feature type="transmembrane region" description="Helical" evidence="8">
    <location>
        <begin position="582"/>
        <end position="603"/>
    </location>
</feature>
<feature type="region of interest" description="Disordered" evidence="7">
    <location>
        <begin position="693"/>
        <end position="760"/>
    </location>
</feature>
<feature type="transmembrane region" description="Helical" evidence="8">
    <location>
        <begin position="420"/>
        <end position="439"/>
    </location>
</feature>
<feature type="domain" description="Major facilitator superfamily (MFS) profile" evidence="9">
    <location>
        <begin position="246"/>
        <end position="673"/>
    </location>
</feature>
<feature type="compositionally biased region" description="Basic and acidic residues" evidence="7">
    <location>
        <begin position="77"/>
        <end position="92"/>
    </location>
</feature>
<comment type="subcellular location">
    <subcellularLocation>
        <location evidence="1">Membrane</location>
        <topology evidence="1">Multi-pass membrane protein</topology>
    </subcellularLocation>
</comment>
<feature type="region of interest" description="Disordered" evidence="7">
    <location>
        <begin position="138"/>
        <end position="185"/>
    </location>
</feature>
<organism evidence="10 11">
    <name type="scientific">Pomacea canaliculata</name>
    <name type="common">Golden apple snail</name>
    <dbReference type="NCBI Taxonomy" id="400727"/>
    <lineage>
        <taxon>Eukaryota</taxon>
        <taxon>Metazoa</taxon>
        <taxon>Spiralia</taxon>
        <taxon>Lophotrochozoa</taxon>
        <taxon>Mollusca</taxon>
        <taxon>Gastropoda</taxon>
        <taxon>Caenogastropoda</taxon>
        <taxon>Architaenioglossa</taxon>
        <taxon>Ampullarioidea</taxon>
        <taxon>Ampullariidae</taxon>
        <taxon>Pomacea</taxon>
    </lineage>
</organism>
<feature type="compositionally biased region" description="Basic and acidic residues" evidence="7">
    <location>
        <begin position="158"/>
        <end position="170"/>
    </location>
</feature>
<evidence type="ECO:0000256" key="5">
    <source>
        <dbReference type="ARBA" id="ARBA00022989"/>
    </source>
</evidence>
<dbReference type="OrthoDB" id="2985014at2759"/>
<sequence>MNKERSDDDVATATRNGRNISGGDNHLVGNSSSHRPSQYQETGFSSTEPNDVGPGHSPTTERQADDHATHAVPHWPALDREDATPVSRDDAAWSRGVGKTKAQSDVRYPRLEELRADSLVVARDLSVSPNDIRWLSTVQTQATQRKAPEDGREDDAEARDGTRDSRKGLEGLKGAGPQGLEPDISGNILDTSAMQGDKVAPVDLTMGQTHTPFVNPGDESGGSGRRPPRDRGALSCCLCFPLRYLVVVFVFLGMVIVNAMRTNVGVTVLTILDKENLKVDNGTGQNRELPSVDWNTFQIGIMHSVFYVGYMITNLPGAYLTTKLPSHKLFGICILISCLLNLTMPVAIELAGYEFTLIVRLVQGLSEGLLYPSCYGILRFWSTPLERGRLGSFVFTGAYMGPVVGFPLAGVITDYLGWPYIYYFFGGIGVLYVMVWLWIAQEKPSHHRMITEDELRFIEELQGSDKLDYEGVPIPWCSIMTSLPVLALCLCHFARNWVFILMLTNEPFYLNLFHFTIAQNGAFSALPHLFKMAASLASGCIADFLISNNIMSVTRTRKLLTSGFGLQALFFGLLTVTTKGSVAMVFLTIALASGGMVVSGWQLNHYDLSPRHASVLVGITSTVGNIAAIGAPIIAGILTENKAFLGWWRVFYITCGVTGFACIFFLIFGSGERQSWSVPSDRENLVVREDKRRRKSLRTEEGNASHSSTVSMTYRRLEEEQVSEADHVIASPMPGYGSQDVTLRDGDGPFSSPPGPSHGS</sequence>
<dbReference type="InterPro" id="IPR050382">
    <property type="entry name" value="MFS_Na/Anion_cotransporter"/>
</dbReference>
<protein>
    <recommendedName>
        <fullName evidence="9">Major facilitator superfamily (MFS) profile domain-containing protein</fullName>
    </recommendedName>
</protein>
<feature type="transmembrane region" description="Helical" evidence="8">
    <location>
        <begin position="357"/>
        <end position="378"/>
    </location>
</feature>
<comment type="caution">
    <text evidence="10">The sequence shown here is derived from an EMBL/GenBank/DDBJ whole genome shotgun (WGS) entry which is preliminary data.</text>
</comment>
<dbReference type="EMBL" id="PZQS01000003">
    <property type="protein sequence ID" value="PVD33792.1"/>
    <property type="molecule type" value="Genomic_DNA"/>
</dbReference>
<dbReference type="GO" id="GO:0030672">
    <property type="term" value="C:synaptic vesicle membrane"/>
    <property type="evidence" value="ECO:0007669"/>
    <property type="project" value="TreeGrafter"/>
</dbReference>
<feature type="transmembrane region" description="Helical" evidence="8">
    <location>
        <begin position="525"/>
        <end position="546"/>
    </location>
</feature>
<feature type="transmembrane region" description="Helical" evidence="8">
    <location>
        <begin position="329"/>
        <end position="351"/>
    </location>
</feature>
<dbReference type="GO" id="GO:0015293">
    <property type="term" value="F:symporter activity"/>
    <property type="evidence" value="ECO:0007669"/>
    <property type="project" value="UniProtKB-KW"/>
</dbReference>
<dbReference type="FunFam" id="1.20.1250.20:FF:000003">
    <property type="entry name" value="Solute carrier family 17 member 3"/>
    <property type="match status" value="1"/>
</dbReference>
<feature type="transmembrane region" description="Helical" evidence="8">
    <location>
        <begin position="650"/>
        <end position="668"/>
    </location>
</feature>
<feature type="compositionally biased region" description="Polar residues" evidence="7">
    <location>
        <begin position="28"/>
        <end position="49"/>
    </location>
</feature>
<feature type="transmembrane region" description="Helical" evidence="8">
    <location>
        <begin position="233"/>
        <end position="257"/>
    </location>
</feature>